<feature type="binding site" evidence="18">
    <location>
        <position position="58"/>
    </location>
    <ligand>
        <name>K(+)</name>
        <dbReference type="ChEBI" id="CHEBI:29103"/>
    </ligand>
</feature>
<keyword evidence="9 18" id="KW-0630">Potassium</keyword>
<protein>
    <recommendedName>
        <fullName evidence="19">Bifunctional NAD(P)H-hydrate repair enzyme</fullName>
    </recommendedName>
    <alternativeName>
        <fullName evidence="19">Nicotinamide nucleotide repair protein</fullName>
    </alternativeName>
    <domain>
        <recommendedName>
            <fullName evidence="19">ADP-dependent (S)-NAD(P)H-hydrate dehydratase</fullName>
            <ecNumber evidence="19">4.2.1.136</ecNumber>
        </recommendedName>
        <alternativeName>
            <fullName evidence="19">ADP-dependent NAD(P)HX dehydratase</fullName>
        </alternativeName>
    </domain>
    <domain>
        <recommendedName>
            <fullName evidence="19">NAD(P)H-hydrate epimerase</fullName>
            <ecNumber evidence="19">5.1.99.6</ecNumber>
        </recommendedName>
    </domain>
</protein>
<evidence type="ECO:0000256" key="11">
    <source>
        <dbReference type="ARBA" id="ARBA00023235"/>
    </source>
</evidence>
<feature type="binding site" evidence="18">
    <location>
        <begin position="57"/>
        <end position="61"/>
    </location>
    <ligand>
        <name>(6S)-NADPHX</name>
        <dbReference type="ChEBI" id="CHEBI:64076"/>
    </ligand>
</feature>
<dbReference type="PROSITE" id="PS01050">
    <property type="entry name" value="YJEF_C_2"/>
    <property type="match status" value="1"/>
</dbReference>
<feature type="binding site" evidence="17">
    <location>
        <begin position="423"/>
        <end position="427"/>
    </location>
    <ligand>
        <name>AMP</name>
        <dbReference type="ChEBI" id="CHEBI:456215"/>
    </ligand>
</feature>
<comment type="similarity">
    <text evidence="4 19">In the C-terminal section; belongs to the NnrD/CARKD family.</text>
</comment>
<dbReference type="PROSITE" id="PS51383">
    <property type="entry name" value="YJEF_C_3"/>
    <property type="match status" value="1"/>
</dbReference>
<keyword evidence="6 17" id="KW-0547">Nucleotide-binding</keyword>
<dbReference type="EC" id="5.1.99.6" evidence="19"/>
<dbReference type="PANTHER" id="PTHR12592:SF0">
    <property type="entry name" value="ATP-DEPENDENT (S)-NAD(P)H-HYDRATE DEHYDRATASE"/>
    <property type="match status" value="1"/>
</dbReference>
<name>A0A1I2NNV9_9BACL</name>
<comment type="function">
    <text evidence="17">Catalyzes the dehydration of the S-form of NAD(P)HX at the expense of ADP, which is converted to AMP. Together with NAD(P)HX epimerase, which catalyzes the epimerization of the S- and R-forms, the enzyme allows the repair of both epimers of NAD(P)HX, a damaged form of NAD(P)H that is a result of enzymatic or heat-dependent hydration.</text>
</comment>
<evidence type="ECO:0000259" key="20">
    <source>
        <dbReference type="PROSITE" id="PS51383"/>
    </source>
</evidence>
<dbReference type="NCBIfam" id="TIGR00196">
    <property type="entry name" value="yjeF_cterm"/>
    <property type="match status" value="1"/>
</dbReference>
<comment type="catalytic activity">
    <reaction evidence="2 18 19">
        <text>(6R)-NADPHX = (6S)-NADPHX</text>
        <dbReference type="Rhea" id="RHEA:32227"/>
        <dbReference type="ChEBI" id="CHEBI:64076"/>
        <dbReference type="ChEBI" id="CHEBI:64077"/>
        <dbReference type="EC" id="5.1.99.6"/>
    </reaction>
</comment>
<sequence>MYLTTAQEMRDLDRYAIETIGIPGVVLMENAGKAVARLLTDRLPHPGDALVLAGTGNNGGDGFVAARHLAAAGWRVTVWLAGPEEKLTSDARVFFRVCRNLGIPVVRDAAERREELSRRIAEADAIVDALLGTGIRGEVRPRALELIRLVNENRRGAVVAVDVPSGADTDTGALLPEAIRADWTVTFAYPKWCHYLRPAAEHCGEVIVADIGIPRSAAEHRPPAARVNDPSWWREWLRPRSRWSHKGTYGHLLVVGGSRGMLGAAVLAGMAGLRIGAGLSTVAVPAGQEPILAAKVTDALVWGWPDDGEGRFAGDSARVLAERVDRFTAAAVGPGLGRFPGEGTWLRGVLETLPCPVVLDADGLNILAEHPDALRFRKGETILTPHPGEMARLAGTNTAGVESSRHVLAREWAKKTGCVVVLKGTHTIIAFPDGTQMVNPTGTPAMAKAGSGDVLSGVIGGLLARGIPAAAAAAMGVYLHGLAGELAVRTSEHSLLASEILSQLGTALSRLASDRARA</sequence>
<evidence type="ECO:0000256" key="10">
    <source>
        <dbReference type="ARBA" id="ARBA00023027"/>
    </source>
</evidence>
<dbReference type="InterPro" id="IPR017953">
    <property type="entry name" value="Carbohydrate_kinase_pred_CS"/>
</dbReference>
<organism evidence="22 23">
    <name type="scientific">Planifilum fulgidum</name>
    <dbReference type="NCBI Taxonomy" id="201973"/>
    <lineage>
        <taxon>Bacteria</taxon>
        <taxon>Bacillati</taxon>
        <taxon>Bacillota</taxon>
        <taxon>Bacilli</taxon>
        <taxon>Bacillales</taxon>
        <taxon>Thermoactinomycetaceae</taxon>
        <taxon>Planifilum</taxon>
    </lineage>
</organism>
<feature type="binding site" evidence="18">
    <location>
        <position position="162"/>
    </location>
    <ligand>
        <name>(6S)-NADPHX</name>
        <dbReference type="ChEBI" id="CHEBI:64076"/>
    </ligand>
</feature>
<evidence type="ECO:0000256" key="5">
    <source>
        <dbReference type="ARBA" id="ARBA00022723"/>
    </source>
</evidence>
<evidence type="ECO:0000256" key="2">
    <source>
        <dbReference type="ARBA" id="ARBA00000909"/>
    </source>
</evidence>
<evidence type="ECO:0000259" key="21">
    <source>
        <dbReference type="PROSITE" id="PS51385"/>
    </source>
</evidence>
<dbReference type="Gene3D" id="3.40.1190.20">
    <property type="match status" value="1"/>
</dbReference>
<dbReference type="Proteomes" id="UP000198661">
    <property type="component" value="Unassembled WGS sequence"/>
</dbReference>
<dbReference type="RefSeq" id="WP_143085293.1">
    <property type="nucleotide sequence ID" value="NZ_FOOK01000013.1"/>
</dbReference>
<dbReference type="OrthoDB" id="9806925at2"/>
<dbReference type="GO" id="GO:0046496">
    <property type="term" value="P:nicotinamide nucleotide metabolic process"/>
    <property type="evidence" value="ECO:0007669"/>
    <property type="project" value="UniProtKB-UniRule"/>
</dbReference>
<keyword evidence="12 17" id="KW-0456">Lyase</keyword>
<comment type="function">
    <text evidence="18">Catalyzes the epimerization of the S- and R-forms of NAD(P)HX, a damaged form of NAD(P)H that is a result of enzymatic or heat-dependent hydration. This is a prerequisite for the S-specific NAD(P)H-hydrate dehydratase to allow the repair of both epimers of NAD(P)HX.</text>
</comment>
<keyword evidence="8 17" id="KW-0521">NADP</keyword>
<evidence type="ECO:0000256" key="13">
    <source>
        <dbReference type="ARBA" id="ARBA00023268"/>
    </source>
</evidence>
<dbReference type="GO" id="GO:0046872">
    <property type="term" value="F:metal ion binding"/>
    <property type="evidence" value="ECO:0007669"/>
    <property type="project" value="UniProtKB-UniRule"/>
</dbReference>
<dbReference type="Pfam" id="PF03853">
    <property type="entry name" value="YjeF_N"/>
    <property type="match status" value="1"/>
</dbReference>
<reference evidence="23" key="1">
    <citation type="submission" date="2016-10" db="EMBL/GenBank/DDBJ databases">
        <authorList>
            <person name="Varghese N."/>
            <person name="Submissions S."/>
        </authorList>
    </citation>
    <scope>NUCLEOTIDE SEQUENCE [LARGE SCALE GENOMIC DNA]</scope>
    <source>
        <strain evidence="23">DSM 44945</strain>
    </source>
</reference>
<comment type="similarity">
    <text evidence="18">Belongs to the NnrE/AIBP family.</text>
</comment>
<dbReference type="InterPro" id="IPR030677">
    <property type="entry name" value="Nnr"/>
</dbReference>
<dbReference type="Gene3D" id="3.40.50.10260">
    <property type="entry name" value="YjeF N-terminal domain"/>
    <property type="match status" value="1"/>
</dbReference>
<dbReference type="InterPro" id="IPR029056">
    <property type="entry name" value="Ribokinase-like"/>
</dbReference>
<evidence type="ECO:0000256" key="9">
    <source>
        <dbReference type="ARBA" id="ARBA00022958"/>
    </source>
</evidence>
<comment type="similarity">
    <text evidence="3 19">In the N-terminal section; belongs to the NnrE/AIBP family.</text>
</comment>
<evidence type="ECO:0000256" key="3">
    <source>
        <dbReference type="ARBA" id="ARBA00006001"/>
    </source>
</evidence>
<keyword evidence="10 17" id="KW-0520">NAD</keyword>
<feature type="binding site" evidence="18">
    <location>
        <position position="128"/>
    </location>
    <ligand>
        <name>K(+)</name>
        <dbReference type="ChEBI" id="CHEBI:29103"/>
    </ligand>
</feature>
<evidence type="ECO:0000256" key="19">
    <source>
        <dbReference type="PIRNR" id="PIRNR017184"/>
    </source>
</evidence>
<dbReference type="EC" id="4.2.1.136" evidence="19"/>
<feature type="binding site" evidence="17">
    <location>
        <position position="453"/>
    </location>
    <ligand>
        <name>(6S)-NADPHX</name>
        <dbReference type="ChEBI" id="CHEBI:64076"/>
    </ligand>
</feature>
<evidence type="ECO:0000256" key="17">
    <source>
        <dbReference type="HAMAP-Rule" id="MF_01965"/>
    </source>
</evidence>
<feature type="binding site" evidence="17">
    <location>
        <position position="452"/>
    </location>
    <ligand>
        <name>AMP</name>
        <dbReference type="ChEBI" id="CHEBI:456215"/>
    </ligand>
</feature>
<evidence type="ECO:0000256" key="16">
    <source>
        <dbReference type="ARBA" id="ARBA00049209"/>
    </source>
</evidence>
<gene>
    <name evidence="17" type="primary">nnrD</name>
    <name evidence="18" type="synonym">nnrE</name>
    <name evidence="22" type="ORF">SAMN04488025_11382</name>
</gene>
<dbReference type="AlphaFoldDB" id="A0A1I2NNV9"/>
<evidence type="ECO:0000313" key="23">
    <source>
        <dbReference type="Proteomes" id="UP000198661"/>
    </source>
</evidence>
<evidence type="ECO:0000256" key="6">
    <source>
        <dbReference type="ARBA" id="ARBA00022741"/>
    </source>
</evidence>
<dbReference type="Pfam" id="PF01256">
    <property type="entry name" value="Carb_kinase"/>
    <property type="match status" value="1"/>
</dbReference>
<dbReference type="GO" id="GO:0005524">
    <property type="term" value="F:ATP binding"/>
    <property type="evidence" value="ECO:0007669"/>
    <property type="project" value="UniProtKB-UniRule"/>
</dbReference>
<evidence type="ECO:0000256" key="1">
    <source>
        <dbReference type="ARBA" id="ARBA00000013"/>
    </source>
</evidence>
<evidence type="ECO:0000256" key="14">
    <source>
        <dbReference type="ARBA" id="ARBA00025153"/>
    </source>
</evidence>
<evidence type="ECO:0000256" key="4">
    <source>
        <dbReference type="ARBA" id="ARBA00009524"/>
    </source>
</evidence>
<comment type="caution">
    <text evidence="18">Lacks conserved residue(s) required for the propagation of feature annotation.</text>
</comment>
<keyword evidence="13" id="KW-0511">Multifunctional enzyme</keyword>
<dbReference type="STRING" id="201973.SAMN04488025_11382"/>
<comment type="catalytic activity">
    <reaction evidence="1 18 19">
        <text>(6R)-NADHX = (6S)-NADHX</text>
        <dbReference type="Rhea" id="RHEA:32215"/>
        <dbReference type="ChEBI" id="CHEBI:64074"/>
        <dbReference type="ChEBI" id="CHEBI:64075"/>
        <dbReference type="EC" id="5.1.99.6"/>
    </reaction>
</comment>
<dbReference type="InterPro" id="IPR000631">
    <property type="entry name" value="CARKD"/>
</dbReference>
<comment type="function">
    <text evidence="14 19">Bifunctional enzyme that catalyzes the epimerization of the S- and R-forms of NAD(P)HX and the dehydration of the S-form of NAD(P)HX at the expense of ADP, which is converted to AMP. This allows the repair of both epimers of NAD(P)HX, a damaged form of NAD(P)H that is a result of enzymatic or heat-dependent hydration.</text>
</comment>
<evidence type="ECO:0000313" key="22">
    <source>
        <dbReference type="EMBL" id="SFG04439.1"/>
    </source>
</evidence>
<dbReference type="PIRSF" id="PIRSF017184">
    <property type="entry name" value="Nnr"/>
    <property type="match status" value="1"/>
</dbReference>
<dbReference type="EMBL" id="FOOK01000013">
    <property type="protein sequence ID" value="SFG04439.1"/>
    <property type="molecule type" value="Genomic_DNA"/>
</dbReference>
<comment type="similarity">
    <text evidence="17">Belongs to the NnrD/CARKD family.</text>
</comment>
<evidence type="ECO:0000256" key="15">
    <source>
        <dbReference type="ARBA" id="ARBA00048238"/>
    </source>
</evidence>
<comment type="cofactor">
    <cofactor evidence="17">
        <name>Mg(2+)</name>
        <dbReference type="ChEBI" id="CHEBI:18420"/>
    </cofactor>
</comment>
<dbReference type="GO" id="GO:0052856">
    <property type="term" value="F:NAD(P)HX epimerase activity"/>
    <property type="evidence" value="ECO:0007669"/>
    <property type="project" value="UniProtKB-UniRule"/>
</dbReference>
<dbReference type="InterPro" id="IPR036652">
    <property type="entry name" value="YjeF_N_dom_sf"/>
</dbReference>
<dbReference type="GO" id="GO:0110051">
    <property type="term" value="P:metabolite repair"/>
    <property type="evidence" value="ECO:0007669"/>
    <property type="project" value="TreeGrafter"/>
</dbReference>
<comment type="catalytic activity">
    <reaction evidence="16 17 19">
        <text>(6S)-NADPHX + ADP = AMP + phosphate + NADPH + H(+)</text>
        <dbReference type="Rhea" id="RHEA:32235"/>
        <dbReference type="ChEBI" id="CHEBI:15378"/>
        <dbReference type="ChEBI" id="CHEBI:43474"/>
        <dbReference type="ChEBI" id="CHEBI:57783"/>
        <dbReference type="ChEBI" id="CHEBI:64076"/>
        <dbReference type="ChEBI" id="CHEBI:456215"/>
        <dbReference type="ChEBI" id="CHEBI:456216"/>
        <dbReference type="EC" id="4.2.1.136"/>
    </reaction>
</comment>
<dbReference type="CDD" id="cd01171">
    <property type="entry name" value="YXKO-related"/>
    <property type="match status" value="1"/>
</dbReference>
<accession>A0A1I2NNV9</accession>
<feature type="binding site" evidence="18">
    <location>
        <position position="165"/>
    </location>
    <ligand>
        <name>K(+)</name>
        <dbReference type="ChEBI" id="CHEBI:29103"/>
    </ligand>
</feature>
<comment type="catalytic activity">
    <reaction evidence="15 17 19">
        <text>(6S)-NADHX + ADP = AMP + phosphate + NADH + H(+)</text>
        <dbReference type="Rhea" id="RHEA:32223"/>
        <dbReference type="ChEBI" id="CHEBI:15378"/>
        <dbReference type="ChEBI" id="CHEBI:43474"/>
        <dbReference type="ChEBI" id="CHEBI:57945"/>
        <dbReference type="ChEBI" id="CHEBI:64074"/>
        <dbReference type="ChEBI" id="CHEBI:456215"/>
        <dbReference type="ChEBI" id="CHEBI:456216"/>
        <dbReference type="EC" id="4.2.1.136"/>
    </reaction>
</comment>
<comment type="cofactor">
    <cofactor evidence="18 19">
        <name>K(+)</name>
        <dbReference type="ChEBI" id="CHEBI:29103"/>
    </cofactor>
    <text evidence="18 19">Binds 1 potassium ion per subunit.</text>
</comment>
<dbReference type="NCBIfam" id="TIGR00197">
    <property type="entry name" value="yjeF_nterm"/>
    <property type="match status" value="1"/>
</dbReference>
<keyword evidence="5 18" id="KW-0479">Metal-binding</keyword>
<feature type="binding site" evidence="17">
    <location>
        <position position="386"/>
    </location>
    <ligand>
        <name>(6S)-NADPHX</name>
        <dbReference type="ChEBI" id="CHEBI:64076"/>
    </ligand>
</feature>
<feature type="binding site" evidence="18">
    <location>
        <begin position="132"/>
        <end position="138"/>
    </location>
    <ligand>
        <name>(6S)-NADPHX</name>
        <dbReference type="ChEBI" id="CHEBI:64076"/>
    </ligand>
</feature>
<dbReference type="PANTHER" id="PTHR12592">
    <property type="entry name" value="ATP-DEPENDENT (S)-NAD(P)H-HYDRATE DEHYDRATASE FAMILY MEMBER"/>
    <property type="match status" value="1"/>
</dbReference>
<dbReference type="GO" id="GO:0052855">
    <property type="term" value="F:ADP-dependent NAD(P)H-hydrate dehydratase activity"/>
    <property type="evidence" value="ECO:0007669"/>
    <property type="project" value="UniProtKB-UniRule"/>
</dbReference>
<dbReference type="HAMAP" id="MF_01965">
    <property type="entry name" value="NADHX_dehydratase"/>
    <property type="match status" value="1"/>
</dbReference>
<evidence type="ECO:0000256" key="8">
    <source>
        <dbReference type="ARBA" id="ARBA00022857"/>
    </source>
</evidence>
<proteinExistence type="inferred from homology"/>
<keyword evidence="11 18" id="KW-0413">Isomerase</keyword>
<dbReference type="HAMAP" id="MF_01966">
    <property type="entry name" value="NADHX_epimerase"/>
    <property type="match status" value="1"/>
</dbReference>
<dbReference type="SUPFAM" id="SSF64153">
    <property type="entry name" value="YjeF N-terminal domain-like"/>
    <property type="match status" value="1"/>
</dbReference>
<feature type="domain" description="YjeF N-terminal" evidence="21">
    <location>
        <begin position="9"/>
        <end position="219"/>
    </location>
</feature>
<evidence type="ECO:0000256" key="18">
    <source>
        <dbReference type="HAMAP-Rule" id="MF_01966"/>
    </source>
</evidence>
<evidence type="ECO:0000256" key="12">
    <source>
        <dbReference type="ARBA" id="ARBA00023239"/>
    </source>
</evidence>
<keyword evidence="7 17" id="KW-0067">ATP-binding</keyword>
<dbReference type="PROSITE" id="PS51385">
    <property type="entry name" value="YJEF_N"/>
    <property type="match status" value="1"/>
</dbReference>
<dbReference type="SUPFAM" id="SSF53613">
    <property type="entry name" value="Ribokinase-like"/>
    <property type="match status" value="1"/>
</dbReference>
<dbReference type="InterPro" id="IPR004443">
    <property type="entry name" value="YjeF_N_dom"/>
</dbReference>
<feature type="binding site" evidence="17">
    <location>
        <position position="335"/>
    </location>
    <ligand>
        <name>(6S)-NADPHX</name>
        <dbReference type="ChEBI" id="CHEBI:64076"/>
    </ligand>
</feature>
<comment type="subunit">
    <text evidence="17">Homotetramer.</text>
</comment>
<keyword evidence="23" id="KW-1185">Reference proteome</keyword>
<feature type="binding site" evidence="17">
    <location>
        <position position="264"/>
    </location>
    <ligand>
        <name>(6S)-NADPHX</name>
        <dbReference type="ChEBI" id="CHEBI:64076"/>
    </ligand>
</feature>
<feature type="domain" description="YjeF C-terminal" evidence="20">
    <location>
        <begin position="229"/>
        <end position="511"/>
    </location>
</feature>
<evidence type="ECO:0000256" key="7">
    <source>
        <dbReference type="ARBA" id="ARBA00022840"/>
    </source>
</evidence>